<dbReference type="PANTHER" id="PTHR42673:SF4">
    <property type="entry name" value="MALEYLACETOACETATE ISOMERASE"/>
    <property type="match status" value="1"/>
</dbReference>
<sequence>MVKLELWGYFNSSTSYRVRIALALKGLAYDTVPVDLRAQQQRGADYLALNPGGCVPTLRADGVDLGQSLAIIDYLDTLQPQPRLIPLEQPLRARVLELSQAIACDIHPLDNLRVLRYLKTRLGVDDDARRDWYAHWVAEGLGTVERLLERADAGPCCFGAQPTLADCCLVPQVANALRMQCPLEAFPRVRAVYAHCTALPAFAAAAPARQPDHVG</sequence>
<organism evidence="4">
    <name type="scientific">mine drainage metagenome</name>
    <dbReference type="NCBI Taxonomy" id="410659"/>
    <lineage>
        <taxon>unclassified sequences</taxon>
        <taxon>metagenomes</taxon>
        <taxon>ecological metagenomes</taxon>
    </lineage>
</organism>
<dbReference type="InterPro" id="IPR005955">
    <property type="entry name" value="GST_Zeta"/>
</dbReference>
<dbReference type="EMBL" id="MLJW01000636">
    <property type="protein sequence ID" value="OIQ84212.1"/>
    <property type="molecule type" value="Genomic_DNA"/>
</dbReference>
<dbReference type="SFLD" id="SFLDS00019">
    <property type="entry name" value="Glutathione_Transferase_(cytos"/>
    <property type="match status" value="1"/>
</dbReference>
<dbReference type="InterPro" id="IPR034333">
    <property type="entry name" value="GST_Zeta_N"/>
</dbReference>
<dbReference type="Gene3D" id="3.40.30.10">
    <property type="entry name" value="Glutaredoxin"/>
    <property type="match status" value="1"/>
</dbReference>
<dbReference type="PANTHER" id="PTHR42673">
    <property type="entry name" value="MALEYLACETOACETATE ISOMERASE"/>
    <property type="match status" value="1"/>
</dbReference>
<dbReference type="InterPro" id="IPR004045">
    <property type="entry name" value="Glutathione_S-Trfase_N"/>
</dbReference>
<dbReference type="Pfam" id="PF13410">
    <property type="entry name" value="GST_C_2"/>
    <property type="match status" value="1"/>
</dbReference>
<keyword evidence="4" id="KW-0413">Isomerase</keyword>
<proteinExistence type="inferred from homology"/>
<dbReference type="CDD" id="cd03042">
    <property type="entry name" value="GST_N_Zeta"/>
    <property type="match status" value="1"/>
</dbReference>
<dbReference type="GO" id="GO:0006559">
    <property type="term" value="P:L-phenylalanine catabolic process"/>
    <property type="evidence" value="ECO:0007669"/>
    <property type="project" value="TreeGrafter"/>
</dbReference>
<evidence type="ECO:0000259" key="2">
    <source>
        <dbReference type="PROSITE" id="PS50404"/>
    </source>
</evidence>
<dbReference type="PROSITE" id="PS50404">
    <property type="entry name" value="GST_NTER"/>
    <property type="match status" value="1"/>
</dbReference>
<comment type="caution">
    <text evidence="4">The sequence shown here is derived from an EMBL/GenBank/DDBJ whole genome shotgun (WGS) entry which is preliminary data.</text>
</comment>
<dbReference type="SUPFAM" id="SSF47616">
    <property type="entry name" value="GST C-terminal domain-like"/>
    <property type="match status" value="1"/>
</dbReference>
<evidence type="ECO:0000259" key="3">
    <source>
        <dbReference type="PROSITE" id="PS50405"/>
    </source>
</evidence>
<gene>
    <name evidence="4" type="primary">nagL_2</name>
    <name evidence="4" type="ORF">GALL_339680</name>
</gene>
<keyword evidence="4" id="KW-0670">Pyruvate</keyword>
<dbReference type="GO" id="GO:0006749">
    <property type="term" value="P:glutathione metabolic process"/>
    <property type="evidence" value="ECO:0007669"/>
    <property type="project" value="TreeGrafter"/>
</dbReference>
<protein>
    <submittedName>
        <fullName evidence="4">Maleylpyruvate isomerase</fullName>
        <ecNumber evidence="4">5.2.1.4</ecNumber>
    </submittedName>
</protein>
<evidence type="ECO:0000313" key="4">
    <source>
        <dbReference type="EMBL" id="OIQ84212.1"/>
    </source>
</evidence>
<dbReference type="EC" id="5.2.1.4" evidence="4"/>
<dbReference type="InterPro" id="IPR036249">
    <property type="entry name" value="Thioredoxin-like_sf"/>
</dbReference>
<dbReference type="InterPro" id="IPR034330">
    <property type="entry name" value="GST_Zeta_C"/>
</dbReference>
<dbReference type="GO" id="GO:0050077">
    <property type="term" value="F:maleylpyruvate isomerase activity"/>
    <property type="evidence" value="ECO:0007669"/>
    <property type="project" value="UniProtKB-EC"/>
</dbReference>
<accession>A0A1J5QWN5</accession>
<dbReference type="GO" id="GO:0016034">
    <property type="term" value="F:maleylacetoacetate isomerase activity"/>
    <property type="evidence" value="ECO:0007669"/>
    <property type="project" value="TreeGrafter"/>
</dbReference>
<comment type="similarity">
    <text evidence="1">Belongs to the GST superfamily. Zeta family.</text>
</comment>
<dbReference type="SUPFAM" id="SSF52833">
    <property type="entry name" value="Thioredoxin-like"/>
    <property type="match status" value="1"/>
</dbReference>
<reference evidence="4" key="1">
    <citation type="submission" date="2016-10" db="EMBL/GenBank/DDBJ databases">
        <title>Sequence of Gallionella enrichment culture.</title>
        <authorList>
            <person name="Poehlein A."/>
            <person name="Muehling M."/>
            <person name="Daniel R."/>
        </authorList>
    </citation>
    <scope>NUCLEOTIDE SEQUENCE</scope>
</reference>
<dbReference type="Pfam" id="PF13409">
    <property type="entry name" value="GST_N_2"/>
    <property type="match status" value="1"/>
</dbReference>
<dbReference type="InterPro" id="IPR040079">
    <property type="entry name" value="Glutathione_S-Trfase"/>
</dbReference>
<evidence type="ECO:0000256" key="1">
    <source>
        <dbReference type="ARBA" id="ARBA00010007"/>
    </source>
</evidence>
<dbReference type="InterPro" id="IPR036282">
    <property type="entry name" value="Glutathione-S-Trfase_C_sf"/>
</dbReference>
<dbReference type="PROSITE" id="PS50405">
    <property type="entry name" value="GST_CTER"/>
    <property type="match status" value="1"/>
</dbReference>
<name>A0A1J5QWN5_9ZZZZ</name>
<dbReference type="GO" id="GO:0004364">
    <property type="term" value="F:glutathione transferase activity"/>
    <property type="evidence" value="ECO:0007669"/>
    <property type="project" value="TreeGrafter"/>
</dbReference>
<dbReference type="SFLD" id="SFLDG00358">
    <property type="entry name" value="Main_(cytGST)"/>
    <property type="match status" value="1"/>
</dbReference>
<dbReference type="CDD" id="cd03191">
    <property type="entry name" value="GST_C_Zeta"/>
    <property type="match status" value="1"/>
</dbReference>
<dbReference type="NCBIfam" id="TIGR01262">
    <property type="entry name" value="maiA"/>
    <property type="match status" value="1"/>
</dbReference>
<feature type="domain" description="GST N-terminal" evidence="2">
    <location>
        <begin position="2"/>
        <end position="83"/>
    </location>
</feature>
<dbReference type="InterPro" id="IPR010987">
    <property type="entry name" value="Glutathione-S-Trfase_C-like"/>
</dbReference>
<dbReference type="AlphaFoldDB" id="A0A1J5QWN5"/>
<feature type="domain" description="GST C-terminal" evidence="3">
    <location>
        <begin position="88"/>
        <end position="215"/>
    </location>
</feature>
<dbReference type="GO" id="GO:0005737">
    <property type="term" value="C:cytoplasm"/>
    <property type="evidence" value="ECO:0007669"/>
    <property type="project" value="InterPro"/>
</dbReference>
<dbReference type="Gene3D" id="1.20.1050.10">
    <property type="match status" value="1"/>
</dbReference>